<dbReference type="AlphaFoldDB" id="A0A399RK88"/>
<keyword evidence="3" id="KW-1185">Reference proteome</keyword>
<proteinExistence type="predicted"/>
<dbReference type="OrthoDB" id="7628559at2"/>
<keyword evidence="1" id="KW-1133">Transmembrane helix</keyword>
<dbReference type="EMBL" id="QWGA01000003">
    <property type="protein sequence ID" value="RIJ32100.1"/>
    <property type="molecule type" value="Genomic_DNA"/>
</dbReference>
<evidence type="ECO:0000313" key="2">
    <source>
        <dbReference type="EMBL" id="RIJ32100.1"/>
    </source>
</evidence>
<dbReference type="RefSeq" id="WP_119453587.1">
    <property type="nucleotide sequence ID" value="NZ_QWGA01000003.1"/>
</dbReference>
<reference evidence="2 3" key="1">
    <citation type="submission" date="2018-08" db="EMBL/GenBank/DDBJ databases">
        <title>Henriciella mobilis sp. nov., isolated from seawater.</title>
        <authorList>
            <person name="Cheng H."/>
            <person name="Wu Y.-H."/>
            <person name="Xu X.-W."/>
            <person name="Guo L.-L."/>
        </authorList>
    </citation>
    <scope>NUCLEOTIDE SEQUENCE [LARGE SCALE GENOMIC DNA]</scope>
    <source>
        <strain evidence="2 3">CCUG67844</strain>
    </source>
</reference>
<protein>
    <submittedName>
        <fullName evidence="2">Uncharacterized protein</fullName>
    </submittedName>
</protein>
<evidence type="ECO:0000256" key="1">
    <source>
        <dbReference type="SAM" id="Phobius"/>
    </source>
</evidence>
<keyword evidence="1" id="KW-0472">Membrane</keyword>
<evidence type="ECO:0000313" key="3">
    <source>
        <dbReference type="Proteomes" id="UP000265845"/>
    </source>
</evidence>
<comment type="caution">
    <text evidence="2">The sequence shown here is derived from an EMBL/GenBank/DDBJ whole genome shotgun (WGS) entry which is preliminary data.</text>
</comment>
<feature type="transmembrane region" description="Helical" evidence="1">
    <location>
        <begin position="21"/>
        <end position="40"/>
    </location>
</feature>
<name>A0A399RK88_9PROT</name>
<organism evidence="2 3">
    <name type="scientific">Henriciella algicola</name>
    <dbReference type="NCBI Taxonomy" id="1608422"/>
    <lineage>
        <taxon>Bacteria</taxon>
        <taxon>Pseudomonadati</taxon>
        <taxon>Pseudomonadota</taxon>
        <taxon>Alphaproteobacteria</taxon>
        <taxon>Hyphomonadales</taxon>
        <taxon>Hyphomonadaceae</taxon>
        <taxon>Henriciella</taxon>
    </lineage>
</organism>
<sequence>MSGEPDRPDGGKGKAASGGTWIVAAAFVLALAVTGLLFAWPSFTGGQISDEVASDMEAEAEAALATLGEDALTRTYFRKLDSAFPAEARQLRETLLVALERGVPEGEIGVLLLQAGSEPIMQSLQRLSKADIRYANEVMELTRSRLESLSGSGSPYCMGTDLVAYAELAEQDAYLLLQSYLAPGEPLYDYSLETLTILLDAVIDARIRPQNRGYPSRADMSALQTLGTGALFDSDLTLLLTTEGKSRREMDAALETVNFCDLGVRMIQRVENLPEMTKARLWTTGLDYLDRYGIRRIIWMMSAY</sequence>
<dbReference type="Proteomes" id="UP000265845">
    <property type="component" value="Unassembled WGS sequence"/>
</dbReference>
<accession>A0A399RK88</accession>
<keyword evidence="1" id="KW-0812">Transmembrane</keyword>
<gene>
    <name evidence="2" type="ORF">D1222_07670</name>
</gene>